<accession>A0AAV4PKX8</accession>
<evidence type="ECO:0000313" key="7">
    <source>
        <dbReference type="Proteomes" id="UP001054945"/>
    </source>
</evidence>
<sequence length="87" mass="9719">MGTPEKKFSAQKCDDGLLEVMGVYSSFHIAQLQIGMSEPVRLGQARSVKLKLLDRVPIQIDGEPWEQSPAEVTISFHSQATFLCNKR</sequence>
<dbReference type="InterPro" id="IPR016064">
    <property type="entry name" value="NAD/diacylglycerol_kinase_sf"/>
</dbReference>
<keyword evidence="1" id="KW-0808">Transferase</keyword>
<dbReference type="InterPro" id="IPR037607">
    <property type="entry name" value="DGK"/>
</dbReference>
<dbReference type="AlphaFoldDB" id="A0AAV4PKX8"/>
<dbReference type="GO" id="GO:0007200">
    <property type="term" value="P:phospholipase C-activating G protein-coupled receptor signaling pathway"/>
    <property type="evidence" value="ECO:0007669"/>
    <property type="project" value="InterPro"/>
</dbReference>
<dbReference type="EMBL" id="BPLR01004568">
    <property type="protein sequence ID" value="GIX95847.1"/>
    <property type="molecule type" value="Genomic_DNA"/>
</dbReference>
<name>A0AAV4PKX8_CAEEX</name>
<dbReference type="SUPFAM" id="SSF111331">
    <property type="entry name" value="NAD kinase/diacylglycerol kinase-like"/>
    <property type="match status" value="1"/>
</dbReference>
<feature type="domain" description="Diacylglycerol kinase accessory" evidence="5">
    <location>
        <begin position="1"/>
        <end position="64"/>
    </location>
</feature>
<evidence type="ECO:0000256" key="4">
    <source>
        <dbReference type="ARBA" id="ARBA00022840"/>
    </source>
</evidence>
<dbReference type="SMART" id="SM00045">
    <property type="entry name" value="DAGKa"/>
    <property type="match status" value="1"/>
</dbReference>
<dbReference type="Gene3D" id="2.60.200.40">
    <property type="match status" value="1"/>
</dbReference>
<dbReference type="PANTHER" id="PTHR11255:SF118">
    <property type="entry name" value="DIACYLGLYCEROL KINASE EPSILON"/>
    <property type="match status" value="1"/>
</dbReference>
<keyword evidence="3 6" id="KW-0418">Kinase</keyword>
<evidence type="ECO:0000256" key="1">
    <source>
        <dbReference type="ARBA" id="ARBA00022679"/>
    </source>
</evidence>
<evidence type="ECO:0000313" key="6">
    <source>
        <dbReference type="EMBL" id="GIX95847.1"/>
    </source>
</evidence>
<protein>
    <submittedName>
        <fullName evidence="6">Diacylglycerol kinase epsilon</fullName>
    </submittedName>
</protein>
<dbReference type="GO" id="GO:0016020">
    <property type="term" value="C:membrane"/>
    <property type="evidence" value="ECO:0007669"/>
    <property type="project" value="TreeGrafter"/>
</dbReference>
<dbReference type="PANTHER" id="PTHR11255">
    <property type="entry name" value="DIACYLGLYCEROL KINASE"/>
    <property type="match status" value="1"/>
</dbReference>
<evidence type="ECO:0000256" key="3">
    <source>
        <dbReference type="ARBA" id="ARBA00022777"/>
    </source>
</evidence>
<evidence type="ECO:0000259" key="5">
    <source>
        <dbReference type="SMART" id="SM00045"/>
    </source>
</evidence>
<keyword evidence="4" id="KW-0067">ATP-binding</keyword>
<dbReference type="GO" id="GO:0004143">
    <property type="term" value="F:ATP-dependent diacylglycerol kinase activity"/>
    <property type="evidence" value="ECO:0007669"/>
    <property type="project" value="InterPro"/>
</dbReference>
<keyword evidence="7" id="KW-1185">Reference proteome</keyword>
<keyword evidence="2" id="KW-0547">Nucleotide-binding</keyword>
<dbReference type="InterPro" id="IPR000756">
    <property type="entry name" value="Diacylglycerol_kin_accessory"/>
</dbReference>
<dbReference type="Proteomes" id="UP001054945">
    <property type="component" value="Unassembled WGS sequence"/>
</dbReference>
<gene>
    <name evidence="6" type="primary">Dgke</name>
    <name evidence="6" type="ORF">CEXT_670491</name>
</gene>
<proteinExistence type="predicted"/>
<evidence type="ECO:0000256" key="2">
    <source>
        <dbReference type="ARBA" id="ARBA00022741"/>
    </source>
</evidence>
<dbReference type="Pfam" id="PF00609">
    <property type="entry name" value="DAGK_acc"/>
    <property type="match status" value="1"/>
</dbReference>
<dbReference type="GO" id="GO:0005524">
    <property type="term" value="F:ATP binding"/>
    <property type="evidence" value="ECO:0007669"/>
    <property type="project" value="UniProtKB-KW"/>
</dbReference>
<comment type="caution">
    <text evidence="6">The sequence shown here is derived from an EMBL/GenBank/DDBJ whole genome shotgun (WGS) entry which is preliminary data.</text>
</comment>
<reference evidence="6 7" key="1">
    <citation type="submission" date="2021-06" db="EMBL/GenBank/DDBJ databases">
        <title>Caerostris extrusa draft genome.</title>
        <authorList>
            <person name="Kono N."/>
            <person name="Arakawa K."/>
        </authorList>
    </citation>
    <scope>NUCLEOTIDE SEQUENCE [LARGE SCALE GENOMIC DNA]</scope>
</reference>
<organism evidence="6 7">
    <name type="scientific">Caerostris extrusa</name>
    <name type="common">Bark spider</name>
    <name type="synonym">Caerostris bankana</name>
    <dbReference type="NCBI Taxonomy" id="172846"/>
    <lineage>
        <taxon>Eukaryota</taxon>
        <taxon>Metazoa</taxon>
        <taxon>Ecdysozoa</taxon>
        <taxon>Arthropoda</taxon>
        <taxon>Chelicerata</taxon>
        <taxon>Arachnida</taxon>
        <taxon>Araneae</taxon>
        <taxon>Araneomorphae</taxon>
        <taxon>Entelegynae</taxon>
        <taxon>Araneoidea</taxon>
        <taxon>Araneidae</taxon>
        <taxon>Caerostris</taxon>
    </lineage>
</organism>